<dbReference type="SUPFAM" id="SSF52218">
    <property type="entry name" value="Flavoproteins"/>
    <property type="match status" value="1"/>
</dbReference>
<reference evidence="4 5" key="2">
    <citation type="submission" date="2012-02" db="EMBL/GenBank/DDBJ databases">
        <title>Improved High-Quality Draft sequence of Eubacterium cellulosolvens 6.</title>
        <authorList>
            <consortium name="US DOE Joint Genome Institute"/>
            <person name="Lucas S."/>
            <person name="Han J."/>
            <person name="Lapidus A."/>
            <person name="Cheng J.-F."/>
            <person name="Goodwin L."/>
            <person name="Pitluck S."/>
            <person name="Peters L."/>
            <person name="Mikhailova N."/>
            <person name="Gu W."/>
            <person name="Detter J.C."/>
            <person name="Han C."/>
            <person name="Tapia R."/>
            <person name="Land M."/>
            <person name="Hauser L."/>
            <person name="Kyrpides N."/>
            <person name="Ivanova N."/>
            <person name="Pagani I."/>
            <person name="Johnson E."/>
            <person name="Mukhopadhyay B."/>
            <person name="Anderson I."/>
            <person name="Woyke T."/>
        </authorList>
    </citation>
    <scope>NUCLEOTIDE SEQUENCE [LARGE SCALE GENOMIC DNA]</scope>
    <source>
        <strain evidence="4 5">6</strain>
    </source>
</reference>
<keyword evidence="2" id="KW-0288">FMN</keyword>
<dbReference type="Gene3D" id="3.40.50.360">
    <property type="match status" value="1"/>
</dbReference>
<sequence>MKILILNGSPHLDGPTSDMAGAFAEGAKEAGHEVVSVNVAHKNIRGCIACEYCRNKEKGVCAQKDDMQEIYPAILSSDMIVFASPIYYFTLSAQLQAVIHRTYAIDIPKNVKKVALIMSSGSKFVYGAAITEYFQSIVEYWGVENAGIFTANGRQNKSEKKRKELYRFGKSL</sequence>
<keyword evidence="1" id="KW-0285">Flavoprotein</keyword>
<proteinExistence type="predicted"/>
<dbReference type="InterPro" id="IPR005025">
    <property type="entry name" value="FMN_Rdtase-like_dom"/>
</dbReference>
<accession>I5AX80</accession>
<feature type="domain" description="NADPH-dependent FMN reductase-like" evidence="3">
    <location>
        <begin position="1"/>
        <end position="131"/>
    </location>
</feature>
<dbReference type="AlphaFoldDB" id="I5AX80"/>
<dbReference type="PANTHER" id="PTHR43278:SF4">
    <property type="entry name" value="NAD(P)H-DEPENDENT FMN-CONTAINING OXIDOREDUCTASE YWQN-RELATED"/>
    <property type="match status" value="1"/>
</dbReference>
<dbReference type="InterPro" id="IPR029039">
    <property type="entry name" value="Flavoprotein-like_sf"/>
</dbReference>
<dbReference type="Proteomes" id="UP000005753">
    <property type="component" value="Chromosome"/>
</dbReference>
<evidence type="ECO:0000256" key="2">
    <source>
        <dbReference type="ARBA" id="ARBA00022643"/>
    </source>
</evidence>
<dbReference type="PANTHER" id="PTHR43278">
    <property type="entry name" value="NAD(P)H-DEPENDENT FMN-CONTAINING OXIDOREDUCTASE YWQN-RELATED"/>
    <property type="match status" value="1"/>
</dbReference>
<dbReference type="eggNOG" id="COG0655">
    <property type="taxonomic scope" value="Bacteria"/>
</dbReference>
<dbReference type="Pfam" id="PF03358">
    <property type="entry name" value="FMN_red"/>
    <property type="match status" value="1"/>
</dbReference>
<gene>
    <name evidence="4" type="ORF">EubceDRAFT1_2700</name>
</gene>
<dbReference type="STRING" id="633697.EubceDRAFT1_2700"/>
<evidence type="ECO:0000313" key="4">
    <source>
        <dbReference type="EMBL" id="EIM58403.1"/>
    </source>
</evidence>
<dbReference type="GO" id="GO:0016491">
    <property type="term" value="F:oxidoreductase activity"/>
    <property type="evidence" value="ECO:0007669"/>
    <property type="project" value="InterPro"/>
</dbReference>
<evidence type="ECO:0000259" key="3">
    <source>
        <dbReference type="Pfam" id="PF03358"/>
    </source>
</evidence>
<reference evidence="4 5" key="1">
    <citation type="submission" date="2010-08" db="EMBL/GenBank/DDBJ databases">
        <authorList>
            <consortium name="US DOE Joint Genome Institute (JGI-PGF)"/>
            <person name="Lucas S."/>
            <person name="Copeland A."/>
            <person name="Lapidus A."/>
            <person name="Cheng J.-F."/>
            <person name="Bruce D."/>
            <person name="Goodwin L."/>
            <person name="Pitluck S."/>
            <person name="Land M.L."/>
            <person name="Hauser L."/>
            <person name="Chang Y.-J."/>
            <person name="Anderson I.J."/>
            <person name="Johnson E."/>
            <person name="Mulhopadhyay B."/>
            <person name="Kyrpides N."/>
            <person name="Woyke T.J."/>
        </authorList>
    </citation>
    <scope>NUCLEOTIDE SEQUENCE [LARGE SCALE GENOMIC DNA]</scope>
    <source>
        <strain evidence="4 5">6</strain>
    </source>
</reference>
<dbReference type="OrthoDB" id="9805976at2"/>
<keyword evidence="5" id="KW-1185">Reference proteome</keyword>
<dbReference type="HOGENOM" id="CLU_050993_6_1_9"/>
<organism evidence="4 5">
    <name type="scientific">Eubacterium cellulosolvens (strain ATCC 43171 / JCM 9499 / 6)</name>
    <name type="common">Cillobacterium cellulosolvens</name>
    <dbReference type="NCBI Taxonomy" id="633697"/>
    <lineage>
        <taxon>Bacteria</taxon>
        <taxon>Bacillati</taxon>
        <taxon>Bacillota</taxon>
        <taxon>Clostridia</taxon>
        <taxon>Eubacteriales</taxon>
        <taxon>Eubacteriaceae</taxon>
        <taxon>Eubacterium</taxon>
    </lineage>
</organism>
<dbReference type="InterPro" id="IPR051796">
    <property type="entry name" value="ISF_SsuE-like"/>
</dbReference>
<protein>
    <submittedName>
        <fullName evidence="4">NADPH-dependent FMN reductase</fullName>
    </submittedName>
</protein>
<name>I5AX80_EUBC6</name>
<dbReference type="EMBL" id="CM001487">
    <property type="protein sequence ID" value="EIM58403.1"/>
    <property type="molecule type" value="Genomic_DNA"/>
</dbReference>
<evidence type="ECO:0000313" key="5">
    <source>
        <dbReference type="Proteomes" id="UP000005753"/>
    </source>
</evidence>
<evidence type="ECO:0000256" key="1">
    <source>
        <dbReference type="ARBA" id="ARBA00022630"/>
    </source>
</evidence>